<dbReference type="EMBL" id="MOMC01000014">
    <property type="protein sequence ID" value="ONH32030.1"/>
    <property type="molecule type" value="Genomic_DNA"/>
</dbReference>
<dbReference type="OrthoDB" id="3745543at2"/>
<organism evidence="2 3">
    <name type="scientific">Pseudofrankia asymbiotica</name>
    <dbReference type="NCBI Taxonomy" id="1834516"/>
    <lineage>
        <taxon>Bacteria</taxon>
        <taxon>Bacillati</taxon>
        <taxon>Actinomycetota</taxon>
        <taxon>Actinomycetes</taxon>
        <taxon>Frankiales</taxon>
        <taxon>Frankiaceae</taxon>
        <taxon>Pseudofrankia</taxon>
    </lineage>
</organism>
<feature type="signal peptide" evidence="1">
    <location>
        <begin position="1"/>
        <end position="29"/>
    </location>
</feature>
<evidence type="ECO:0000313" key="3">
    <source>
        <dbReference type="Proteomes" id="UP000188929"/>
    </source>
</evidence>
<accession>A0A1V2IGB1</accession>
<keyword evidence="1" id="KW-0732">Signal</keyword>
<name>A0A1V2IGB1_9ACTN</name>
<dbReference type="RefSeq" id="WP_076814999.1">
    <property type="nucleotide sequence ID" value="NZ_MOMC01000014.1"/>
</dbReference>
<evidence type="ECO:0000313" key="2">
    <source>
        <dbReference type="EMBL" id="ONH32030.1"/>
    </source>
</evidence>
<protein>
    <recommendedName>
        <fullName evidence="4">Lipoprotein</fullName>
    </recommendedName>
</protein>
<evidence type="ECO:0008006" key="4">
    <source>
        <dbReference type="Google" id="ProtNLM"/>
    </source>
</evidence>
<feature type="chain" id="PRO_5038858087" description="Lipoprotein" evidence="1">
    <location>
        <begin position="30"/>
        <end position="237"/>
    </location>
</feature>
<dbReference type="Proteomes" id="UP000188929">
    <property type="component" value="Unassembled WGS sequence"/>
</dbReference>
<proteinExistence type="predicted"/>
<sequence>MPTRSGLPSKAARRVAALVGALLLAGVMAGCGGDGPKSNGLEKASADQVGDRTLDAFRHADNVRVVGRLASGSTETGGSTWDLRMAGTTTSGTFTSGSHKIDVVKSGADTFIRGDEGYYKEIGEVDAASLLAGRWVRLTPAQADKYRFLTVEGLALSLTEYLSSLSGPVTTTTFASRDAVLVKGTSGVTLYAATTGDPVPLRIDVVGGTNSRIEFSEYGSATTAAVPNDAVDLASFG</sequence>
<reference evidence="3" key="1">
    <citation type="submission" date="2016-10" db="EMBL/GenBank/DDBJ databases">
        <title>Frankia sp. NRRL B-16386 Genome sequencing.</title>
        <authorList>
            <person name="Ghodhbane-Gtari F."/>
            <person name="Swanson E."/>
            <person name="Gueddou A."/>
            <person name="Hezbri K."/>
            <person name="Ktari K."/>
            <person name="Nouioui I."/>
            <person name="Morris K."/>
            <person name="Simpson S."/>
            <person name="Abebe-Akele F."/>
            <person name="Thomas K."/>
            <person name="Gtari M."/>
            <person name="Tisa L.S."/>
        </authorList>
    </citation>
    <scope>NUCLEOTIDE SEQUENCE [LARGE SCALE GENOMIC DNA]</scope>
    <source>
        <strain evidence="3">NRRL B-16386</strain>
    </source>
</reference>
<dbReference type="PROSITE" id="PS51257">
    <property type="entry name" value="PROKAR_LIPOPROTEIN"/>
    <property type="match status" value="1"/>
</dbReference>
<gene>
    <name evidence="2" type="ORF">BL253_07460</name>
</gene>
<keyword evidence="3" id="KW-1185">Reference proteome</keyword>
<comment type="caution">
    <text evidence="2">The sequence shown here is derived from an EMBL/GenBank/DDBJ whole genome shotgun (WGS) entry which is preliminary data.</text>
</comment>
<dbReference type="AlphaFoldDB" id="A0A1V2IGB1"/>
<evidence type="ECO:0000256" key="1">
    <source>
        <dbReference type="SAM" id="SignalP"/>
    </source>
</evidence>